<protein>
    <recommendedName>
        <fullName evidence="6">WD40 repeat-like protein</fullName>
    </recommendedName>
</protein>
<keyword evidence="5" id="KW-1185">Reference proteome</keyword>
<dbReference type="OMA" id="LDMKWLP"/>
<accession>A0A2I1C2Q3</accession>
<dbReference type="GO" id="GO:0005737">
    <property type="term" value="C:cytoplasm"/>
    <property type="evidence" value="ECO:0007669"/>
    <property type="project" value="TreeGrafter"/>
</dbReference>
<dbReference type="EMBL" id="MSZS01000006">
    <property type="protein sequence ID" value="PKX91930.1"/>
    <property type="molecule type" value="Genomic_DNA"/>
</dbReference>
<dbReference type="OrthoDB" id="1930760at2759"/>
<organism evidence="4 5">
    <name type="scientific">Aspergillus novofumigatus (strain IBT 16806)</name>
    <dbReference type="NCBI Taxonomy" id="1392255"/>
    <lineage>
        <taxon>Eukaryota</taxon>
        <taxon>Fungi</taxon>
        <taxon>Dikarya</taxon>
        <taxon>Ascomycota</taxon>
        <taxon>Pezizomycotina</taxon>
        <taxon>Eurotiomycetes</taxon>
        <taxon>Eurotiomycetidae</taxon>
        <taxon>Eurotiales</taxon>
        <taxon>Aspergillaceae</taxon>
        <taxon>Aspergillus</taxon>
        <taxon>Aspergillus subgen. Fumigati</taxon>
    </lineage>
</organism>
<evidence type="ECO:0000256" key="1">
    <source>
        <dbReference type="ARBA" id="ARBA00022574"/>
    </source>
</evidence>
<comment type="caution">
    <text evidence="4">The sequence shown here is derived from an EMBL/GenBank/DDBJ whole genome shotgun (WGS) entry which is preliminary data.</text>
</comment>
<proteinExistence type="predicted"/>
<evidence type="ECO:0000256" key="2">
    <source>
        <dbReference type="ARBA" id="ARBA00022737"/>
    </source>
</evidence>
<dbReference type="GO" id="GO:0061685">
    <property type="term" value="F:diphthine methylesterase activity"/>
    <property type="evidence" value="ECO:0007669"/>
    <property type="project" value="TreeGrafter"/>
</dbReference>
<evidence type="ECO:0000313" key="4">
    <source>
        <dbReference type="EMBL" id="PKX91930.1"/>
    </source>
</evidence>
<evidence type="ECO:0008006" key="6">
    <source>
        <dbReference type="Google" id="ProtNLM"/>
    </source>
</evidence>
<gene>
    <name evidence="4" type="ORF">P174DRAFT_393529</name>
</gene>
<dbReference type="AlphaFoldDB" id="A0A2I1C2Q3"/>
<dbReference type="RefSeq" id="XP_024680525.1">
    <property type="nucleotide sequence ID" value="XM_024823597.1"/>
</dbReference>
<dbReference type="Gene3D" id="2.130.10.10">
    <property type="entry name" value="YVTN repeat-like/Quinoprotein amine dehydrogenase"/>
    <property type="match status" value="1"/>
</dbReference>
<dbReference type="InterPro" id="IPR015943">
    <property type="entry name" value="WD40/YVTN_repeat-like_dom_sf"/>
</dbReference>
<keyword evidence="1" id="KW-0853">WD repeat</keyword>
<name>A0A2I1C2Q3_ASPN1</name>
<dbReference type="InterPro" id="IPR052415">
    <property type="entry name" value="Diphthine_MTase"/>
</dbReference>
<keyword evidence="2" id="KW-0677">Repeat</keyword>
<dbReference type="VEuPathDB" id="FungiDB:P174DRAFT_393529"/>
<dbReference type="Proteomes" id="UP000234474">
    <property type="component" value="Unassembled WGS sequence"/>
</dbReference>
<dbReference type="GeneID" id="36530922"/>
<dbReference type="PANTHER" id="PTHR46042">
    <property type="entry name" value="DIPHTHINE METHYLTRANSFERASE"/>
    <property type="match status" value="1"/>
</dbReference>
<dbReference type="InterPro" id="IPR036322">
    <property type="entry name" value="WD40_repeat_dom_sf"/>
</dbReference>
<sequence>MLSIPQHPASAATIFLDQPPSCLQFCPAAPNNFIIGTYLLSENKDSDGNVQQTKTGGLQLWNLNPLNNELSLIQRLALPYAVFDLHFHPRDPSILAIATSAASVALFKVSTDPEPTISRLWTLPVHQNPSIPALFLAWAPRNWFPRPEQDGFAVTFSDGRTSVYGTVSADKDKAEAALTEQSNIIEQGTFEATQPIEVWFVALAALCDPSSPEERSIPHLFTGNDFGSLHTRQFSAQAAEGEEPLAPLVLDYDDRARHHTAGVTSILPLPLPLREGAPLLLTGSYDEYLRVYHAGRRGQVLAEECLGGGVWRLQLLKTEKTPAAEREGEGWRFLILASCMHAGTRVVAVTWKPQRAEDSESEWSINVLAQFTEHESMNYASDVWKPEGGYDLEGKDISELVCVSSSFYDRRVCIWRVDLQTEQPPIQSEG</sequence>
<evidence type="ECO:0000313" key="5">
    <source>
        <dbReference type="Proteomes" id="UP000234474"/>
    </source>
</evidence>
<dbReference type="SUPFAM" id="SSF50978">
    <property type="entry name" value="WD40 repeat-like"/>
    <property type="match status" value="1"/>
</dbReference>
<dbReference type="STRING" id="1392255.A0A2I1C2Q3"/>
<dbReference type="PANTHER" id="PTHR46042:SF1">
    <property type="entry name" value="DIPHTHINE METHYLTRANSFERASE"/>
    <property type="match status" value="1"/>
</dbReference>
<comment type="pathway">
    <text evidence="3">Protein modification.</text>
</comment>
<evidence type="ECO:0000256" key="3">
    <source>
        <dbReference type="ARBA" id="ARBA00043952"/>
    </source>
</evidence>
<dbReference type="GO" id="GO:0017183">
    <property type="term" value="P:protein histidyl modification to diphthamide"/>
    <property type="evidence" value="ECO:0007669"/>
    <property type="project" value="TreeGrafter"/>
</dbReference>
<reference evidence="5" key="1">
    <citation type="journal article" date="2018" name="Proc. Natl. Acad. Sci. U.S.A.">
        <title>Linking secondary metabolites to gene clusters through genome sequencing of six diverse Aspergillus species.</title>
        <authorList>
            <person name="Kaerboelling I."/>
            <person name="Vesth T.C."/>
            <person name="Frisvad J.C."/>
            <person name="Nybo J.L."/>
            <person name="Theobald S."/>
            <person name="Kuo A."/>
            <person name="Bowyer P."/>
            <person name="Matsuda Y."/>
            <person name="Mondo S."/>
            <person name="Lyhne E.K."/>
            <person name="Kogle M.E."/>
            <person name="Clum A."/>
            <person name="Lipzen A."/>
            <person name="Salamov A."/>
            <person name="Ngan C.Y."/>
            <person name="Daum C."/>
            <person name="Chiniquy J."/>
            <person name="Barry K."/>
            <person name="LaButti K."/>
            <person name="Haridas S."/>
            <person name="Simmons B.A."/>
            <person name="Magnuson J.K."/>
            <person name="Mortensen U.H."/>
            <person name="Larsen T.O."/>
            <person name="Grigoriev I.V."/>
            <person name="Baker S.E."/>
            <person name="Andersen M.R."/>
        </authorList>
    </citation>
    <scope>NUCLEOTIDE SEQUENCE [LARGE SCALE GENOMIC DNA]</scope>
    <source>
        <strain evidence="5">IBT 16806</strain>
    </source>
</reference>